<protein>
    <submittedName>
        <fullName evidence="2">PhoU domain-containing protein</fullName>
    </submittedName>
</protein>
<dbReference type="SUPFAM" id="SSF109755">
    <property type="entry name" value="PhoU-like"/>
    <property type="match status" value="1"/>
</dbReference>
<accession>A0ABT7UAK6</accession>
<name>A0ABT7UAK6_9FIRM</name>
<dbReference type="RefSeq" id="WP_289607128.1">
    <property type="nucleotide sequence ID" value="NZ_JAUDCG010000010.1"/>
</dbReference>
<reference evidence="2 3" key="2">
    <citation type="submission" date="2023-06" db="EMBL/GenBank/DDBJ databases">
        <title>Identification and characterization of horizontal gene transfer across gut microbiota members of farm animals based on homology search.</title>
        <authorList>
            <person name="Schwarzerova J."/>
            <person name="Nykrynova M."/>
            <person name="Jureckova K."/>
            <person name="Cejkova D."/>
            <person name="Rychlik I."/>
        </authorList>
    </citation>
    <scope>NUCLEOTIDE SEQUENCE [LARGE SCALE GENOMIC DNA]</scope>
    <source>
        <strain evidence="2 3">ET39</strain>
    </source>
</reference>
<organism evidence="2 3">
    <name type="scientific">Amedibacillus dolichus</name>
    <dbReference type="NCBI Taxonomy" id="31971"/>
    <lineage>
        <taxon>Bacteria</taxon>
        <taxon>Bacillati</taxon>
        <taxon>Bacillota</taxon>
        <taxon>Erysipelotrichia</taxon>
        <taxon>Erysipelotrichales</taxon>
        <taxon>Erysipelotrichaceae</taxon>
        <taxon>Amedibacillus</taxon>
    </lineage>
</organism>
<dbReference type="Proteomes" id="UP001529340">
    <property type="component" value="Unassembled WGS sequence"/>
</dbReference>
<feature type="domain" description="PhoU" evidence="1">
    <location>
        <begin position="18"/>
        <end position="100"/>
    </location>
</feature>
<dbReference type="InterPro" id="IPR026022">
    <property type="entry name" value="PhoU_dom"/>
</dbReference>
<dbReference type="InterPro" id="IPR038078">
    <property type="entry name" value="PhoU-like_sf"/>
</dbReference>
<gene>
    <name evidence="2" type="ORF">QUV96_03290</name>
</gene>
<dbReference type="Pfam" id="PF01895">
    <property type="entry name" value="PhoU"/>
    <property type="match status" value="1"/>
</dbReference>
<sequence length="204" mass="23505">MNLETRTERLTNNVVCICETVCNQHEICIQMLEGKEYQTLYKVMKKEQRITRVGEVIDRQIMELTPMLNPTSADRRRLLASSHIAYELIHIKDNARTVADFANRCTDAAARQYAWEMETLLVDALRDAAAAYQKPSAQLLDDIEELLLKTEEQLAGFRENVPSSELKQSLIESVALTLQCIRRICEQINYLYTGTTMDRQETRS</sequence>
<dbReference type="Gene3D" id="1.20.58.220">
    <property type="entry name" value="Phosphate transport system protein phou homolog 2, domain 2"/>
    <property type="match status" value="1"/>
</dbReference>
<evidence type="ECO:0000313" key="2">
    <source>
        <dbReference type="EMBL" id="MDM8156662.1"/>
    </source>
</evidence>
<dbReference type="EMBL" id="JAUDCG010000010">
    <property type="protein sequence ID" value="MDM8156662.1"/>
    <property type="molecule type" value="Genomic_DNA"/>
</dbReference>
<evidence type="ECO:0000259" key="1">
    <source>
        <dbReference type="Pfam" id="PF01895"/>
    </source>
</evidence>
<reference evidence="3" key="1">
    <citation type="submission" date="2023-06" db="EMBL/GenBank/DDBJ databases">
        <title>Identification and characterization of horizontal gene transfer across gut microbiota members of farm animals based on homology search.</title>
        <authorList>
            <person name="Zeman M."/>
            <person name="Kubasova T."/>
            <person name="Jahodarova E."/>
            <person name="Nykrynova M."/>
            <person name="Rychlik I."/>
        </authorList>
    </citation>
    <scope>NUCLEOTIDE SEQUENCE [LARGE SCALE GENOMIC DNA]</scope>
    <source>
        <strain evidence="3">ET39</strain>
    </source>
</reference>
<proteinExistence type="predicted"/>
<keyword evidence="3" id="KW-1185">Reference proteome</keyword>
<comment type="caution">
    <text evidence="2">The sequence shown here is derived from an EMBL/GenBank/DDBJ whole genome shotgun (WGS) entry which is preliminary data.</text>
</comment>
<evidence type="ECO:0000313" key="3">
    <source>
        <dbReference type="Proteomes" id="UP001529340"/>
    </source>
</evidence>